<dbReference type="EMBL" id="CAAALY010245751">
    <property type="protein sequence ID" value="VEL33420.1"/>
    <property type="molecule type" value="Genomic_DNA"/>
</dbReference>
<accession>A0A3S5FFR4</accession>
<dbReference type="Proteomes" id="UP000784294">
    <property type="component" value="Unassembled WGS sequence"/>
</dbReference>
<name>A0A3S5FFR4_9PLAT</name>
<proteinExistence type="predicted"/>
<evidence type="ECO:0000256" key="1">
    <source>
        <dbReference type="SAM" id="MobiDB-lite"/>
    </source>
</evidence>
<organism evidence="2 3">
    <name type="scientific">Protopolystoma xenopodis</name>
    <dbReference type="NCBI Taxonomy" id="117903"/>
    <lineage>
        <taxon>Eukaryota</taxon>
        <taxon>Metazoa</taxon>
        <taxon>Spiralia</taxon>
        <taxon>Lophotrochozoa</taxon>
        <taxon>Platyhelminthes</taxon>
        <taxon>Monogenea</taxon>
        <taxon>Polyopisthocotylea</taxon>
        <taxon>Polystomatidea</taxon>
        <taxon>Polystomatidae</taxon>
        <taxon>Protopolystoma</taxon>
    </lineage>
</organism>
<evidence type="ECO:0000313" key="2">
    <source>
        <dbReference type="EMBL" id="VEL33420.1"/>
    </source>
</evidence>
<sequence>MPAAPEARLSKAFLSSATEAFPTVEDRGRRADCRRCRGAGPRGFKLLRTLYSTGGAGNRPADIEEVLSRPEESASKDSSGGFPGDQEKAEINKDELHGEWRNDV</sequence>
<keyword evidence="3" id="KW-1185">Reference proteome</keyword>
<dbReference type="AlphaFoldDB" id="A0A3S5FFR4"/>
<evidence type="ECO:0000313" key="3">
    <source>
        <dbReference type="Proteomes" id="UP000784294"/>
    </source>
</evidence>
<feature type="compositionally biased region" description="Basic and acidic residues" evidence="1">
    <location>
        <begin position="66"/>
        <end position="75"/>
    </location>
</feature>
<feature type="compositionally biased region" description="Basic and acidic residues" evidence="1">
    <location>
        <begin position="85"/>
        <end position="104"/>
    </location>
</feature>
<gene>
    <name evidence="2" type="ORF">PXEA_LOCUS26860</name>
</gene>
<comment type="caution">
    <text evidence="2">The sequence shown here is derived from an EMBL/GenBank/DDBJ whole genome shotgun (WGS) entry which is preliminary data.</text>
</comment>
<feature type="region of interest" description="Disordered" evidence="1">
    <location>
        <begin position="66"/>
        <end position="104"/>
    </location>
</feature>
<reference evidence="2" key="1">
    <citation type="submission" date="2018-11" db="EMBL/GenBank/DDBJ databases">
        <authorList>
            <consortium name="Pathogen Informatics"/>
        </authorList>
    </citation>
    <scope>NUCLEOTIDE SEQUENCE</scope>
</reference>
<protein>
    <submittedName>
        <fullName evidence="2">Uncharacterized protein</fullName>
    </submittedName>
</protein>